<evidence type="ECO:0000259" key="2">
    <source>
        <dbReference type="PROSITE" id="PS50975"/>
    </source>
</evidence>
<dbReference type="GO" id="GO:0016874">
    <property type="term" value="F:ligase activity"/>
    <property type="evidence" value="ECO:0007669"/>
    <property type="project" value="UniProtKB-KW"/>
</dbReference>
<dbReference type="Gene3D" id="3.30.1490.20">
    <property type="entry name" value="ATP-grasp fold, A domain"/>
    <property type="match status" value="1"/>
</dbReference>
<evidence type="ECO:0000313" key="3">
    <source>
        <dbReference type="EMBL" id="RVU55708.1"/>
    </source>
</evidence>
<sequence>MRYKYRNKAVVLGTNYYVGLGVVRNLGRNGVKVVSVDYAESNYGISKYVKERLIAPHYKEQEEELVQFLIDYAKKQTRKPVLFPTADLYVEFMENNFDALKEYYLWPNEQKGLLASLMDKQSLLQYTEPLGIKTPEIIPMDEENLYSKVTEELGYPCIVKPKDSMPFVNKYRSKVFFVNSEEELIEKIEMCKRDGQEVFVQKIVKGPETNCYSFDVYMDKDQNVVSYMTTNKIRQWPVNFGASTYARQHYIPELYDICVPLFKNVKYRGFAEVELKRDENTGTIYLIEVNVRFVNFVELQCAMGMNTPMMYFLDSIGEPVEGPIIDEDKDIYWKYKYEDISAIKKYLNTKQMTLWQIIKDYRFKKVSSTWAWDDPKPGWTFFKWAIGHKLKRS</sequence>
<organism evidence="3 4">
    <name type="scientific">Anaerosphaera multitolerans</name>
    <dbReference type="NCBI Taxonomy" id="2487351"/>
    <lineage>
        <taxon>Bacteria</taxon>
        <taxon>Bacillati</taxon>
        <taxon>Bacillota</taxon>
        <taxon>Tissierellia</taxon>
        <taxon>Tissierellales</taxon>
        <taxon>Peptoniphilaceae</taxon>
        <taxon>Anaerosphaera</taxon>
    </lineage>
</organism>
<keyword evidence="1" id="KW-0547">Nucleotide-binding</keyword>
<dbReference type="Gene3D" id="3.30.470.20">
    <property type="entry name" value="ATP-grasp fold, B domain"/>
    <property type="match status" value="1"/>
</dbReference>
<dbReference type="AlphaFoldDB" id="A0A437SA78"/>
<dbReference type="GO" id="GO:0005524">
    <property type="term" value="F:ATP binding"/>
    <property type="evidence" value="ECO:0007669"/>
    <property type="project" value="UniProtKB-UniRule"/>
</dbReference>
<name>A0A437SA78_9FIRM</name>
<dbReference type="PROSITE" id="PS50975">
    <property type="entry name" value="ATP_GRASP"/>
    <property type="match status" value="1"/>
</dbReference>
<dbReference type="OrthoDB" id="5420347at2"/>
<evidence type="ECO:0000256" key="1">
    <source>
        <dbReference type="PROSITE-ProRule" id="PRU00409"/>
    </source>
</evidence>
<dbReference type="InterPro" id="IPR011761">
    <property type="entry name" value="ATP-grasp"/>
</dbReference>
<keyword evidence="4" id="KW-1185">Reference proteome</keyword>
<accession>A0A437SA78</accession>
<keyword evidence="3" id="KW-0436">Ligase</keyword>
<dbReference type="EMBL" id="RLIH01000001">
    <property type="protein sequence ID" value="RVU55708.1"/>
    <property type="molecule type" value="Genomic_DNA"/>
</dbReference>
<comment type="caution">
    <text evidence="3">The sequence shown here is derived from an EMBL/GenBank/DDBJ whole genome shotgun (WGS) entry which is preliminary data.</text>
</comment>
<dbReference type="RefSeq" id="WP_127722688.1">
    <property type="nucleotide sequence ID" value="NZ_RLIH01000001.1"/>
</dbReference>
<gene>
    <name evidence="3" type="ORF">EF514_00395</name>
</gene>
<reference evidence="3 4" key="1">
    <citation type="submission" date="2018-11" db="EMBL/GenBank/DDBJ databases">
        <title>Genome sequencing and assembly of Anaerosphaera sp. nov., GS7-6-2.</title>
        <authorList>
            <person name="Rettenmaier R."/>
            <person name="Liebl W."/>
            <person name="Zverlov V."/>
        </authorList>
    </citation>
    <scope>NUCLEOTIDE SEQUENCE [LARGE SCALE GENOMIC DNA]</scope>
    <source>
        <strain evidence="3 4">GS7-6-2</strain>
    </source>
</reference>
<dbReference type="Proteomes" id="UP000288812">
    <property type="component" value="Unassembled WGS sequence"/>
</dbReference>
<dbReference type="GO" id="GO:0046872">
    <property type="term" value="F:metal ion binding"/>
    <property type="evidence" value="ECO:0007669"/>
    <property type="project" value="InterPro"/>
</dbReference>
<protein>
    <submittedName>
        <fullName evidence="3">Carboxylate--amine ligase</fullName>
    </submittedName>
</protein>
<feature type="domain" description="ATP-grasp" evidence="2">
    <location>
        <begin position="124"/>
        <end position="318"/>
    </location>
</feature>
<dbReference type="SUPFAM" id="SSF56059">
    <property type="entry name" value="Glutathione synthetase ATP-binding domain-like"/>
    <property type="match status" value="1"/>
</dbReference>
<proteinExistence type="predicted"/>
<evidence type="ECO:0000313" key="4">
    <source>
        <dbReference type="Proteomes" id="UP000288812"/>
    </source>
</evidence>
<dbReference type="InterPro" id="IPR005479">
    <property type="entry name" value="CPAse_ATP-bd"/>
</dbReference>
<dbReference type="InterPro" id="IPR013815">
    <property type="entry name" value="ATP_grasp_subdomain_1"/>
</dbReference>
<keyword evidence="1" id="KW-0067">ATP-binding</keyword>
<dbReference type="Pfam" id="PF02786">
    <property type="entry name" value="CPSase_L_D2"/>
    <property type="match status" value="1"/>
</dbReference>